<dbReference type="PANTHER" id="PTHR43817">
    <property type="entry name" value="GLYCOSYL HYDROLASE"/>
    <property type="match status" value="1"/>
</dbReference>
<dbReference type="Gene3D" id="2.60.120.260">
    <property type="entry name" value="Galactose-binding domain-like"/>
    <property type="match status" value="2"/>
</dbReference>
<dbReference type="GO" id="GO:0004553">
    <property type="term" value="F:hydrolase activity, hydrolyzing O-glycosyl compounds"/>
    <property type="evidence" value="ECO:0007669"/>
    <property type="project" value="UniProtKB-ARBA"/>
</dbReference>
<feature type="compositionally biased region" description="Polar residues" evidence="3">
    <location>
        <begin position="107"/>
        <end position="119"/>
    </location>
</feature>
<dbReference type="Pfam" id="PF22666">
    <property type="entry name" value="Glyco_hydro_2_N2"/>
    <property type="match status" value="1"/>
</dbReference>
<dbReference type="Pfam" id="PF17132">
    <property type="entry name" value="Glyco_hydro_106"/>
    <property type="match status" value="1"/>
</dbReference>
<dbReference type="InterPro" id="IPR008979">
    <property type="entry name" value="Galactose-bd-like_sf"/>
</dbReference>
<evidence type="ECO:0000256" key="3">
    <source>
        <dbReference type="SAM" id="MobiDB-lite"/>
    </source>
</evidence>
<reference evidence="5 6" key="1">
    <citation type="submission" date="2017-06" db="EMBL/GenBank/DDBJ databases">
        <authorList>
            <person name="Kim H.J."/>
            <person name="Triplett B.A."/>
        </authorList>
    </citation>
    <scope>NUCLEOTIDE SEQUENCE [LARGE SCALE GENOMIC DNA]</scope>
    <source>
        <strain evidence="5 6">DSM 18704</strain>
    </source>
</reference>
<feature type="region of interest" description="Disordered" evidence="3">
    <location>
        <begin position="105"/>
        <end position="136"/>
    </location>
</feature>
<dbReference type="NCBIfam" id="NF045579">
    <property type="entry name" value="rhamnoside_JR"/>
    <property type="match status" value="1"/>
</dbReference>
<dbReference type="PANTHER" id="PTHR43817:SF1">
    <property type="entry name" value="HYDROLASE, FAMILY 43, PUTATIVE (AFU_ORTHOLOGUE AFUA_3G01660)-RELATED"/>
    <property type="match status" value="1"/>
</dbReference>
<dbReference type="AlphaFoldDB" id="A0A239J245"/>
<keyword evidence="2 5" id="KW-0378">Hydrolase</keyword>
<dbReference type="InterPro" id="IPR054593">
    <property type="entry name" value="Beta-mannosidase-like_N2"/>
</dbReference>
<keyword evidence="1" id="KW-0732">Signal</keyword>
<keyword evidence="6" id="KW-1185">Reference proteome</keyword>
<dbReference type="Proteomes" id="UP000198356">
    <property type="component" value="Unassembled WGS sequence"/>
</dbReference>
<sequence length="1078" mass="118912">MNGNISEEGIRLDLEWMHRAGIGGFQLFDAARTTPQIVPKRIVYMTPAWRDALRHSTQLAERYGMEESIAASPGWSETGGPWVKPADGMKKYVWSETVIDGGRTFTGKLQQPPITTGSFQDRPKAPPLLTTQTPEEPPMFYADSAVVAFRDNRGNTPEPAAVIDSSDRTLLPALLADGKLSTSVKLAMPIVGEKAWIRYSYTSPTTIRSVTLATTDPLPLVEWLYNLPSPRIDLEASDDGSTWREVQALPSHGLPQVTVAIPATTARFFRVSFLNQAPGPVSGFAAMFDPKVYGYPAPVARTSYEINELVLHQEPLIDHFEAKAGFLASSPSSDSVSETMNADRVIRRGEVVDLTSNMAADGTLTWTPPAGRWVVLRFGYSLIGMTNNPAEPEATGLEVDKLDGQAVRRYLTAYLDSYQETLGAEIGRRGVTYMVNDSWEAGPENWTPRMLEDFRQRRGYDPAPWLPVLTGRIVDSPAASERFLWDFRKTIGDLIVSQHYGVLQDVLHSRGMGQYVESHESGRSFNADGMEVKKFSQVPMGAMWARDESSTTPPYNYDADDRETASVAHIYGQNLAAAESFTANEAPYSWSPATMKRTADLEFLNGINRIVVHTSVHQPLVDAKPGITLGPFGQWFNRNETWAEQARPWTDYLARSSYMLQQGHFVADVLSFYGENTNVTEVYGARTPDIPRGYAYDFVNADAIVHSLKVDKNGRITTPGGGSYRLLDLGRFSKRLSLPALQAIRNLVVDGASVVGIRPEESPSLADDPKVFASLSSEVFGEGKGTRHLGKGVVYVGDNVLSALDAMGVRPDFDPGKEPASTDLGFVHRQLTNGDIYFVSNQGLTVSSFEASFRERGRIPELWHADTGTVEAVSYRTQNGRTYVPMQLNPSDSVFVIFRRPALKATQFVPRTAEQELAKVEGAWELEFPSGWGAPPRATLPELNSWTENSDPGVRYFSGTAIYSKVLDVPADWLEPHQRVLIHLGDVKNLASVSLNGHDLGEVWHAPYALDITSALRVGANRLRISVTNSWVNRLIGDEQPGAAKRYTFTTYRPYTQASPILPSGLLGPVTITSLRSD</sequence>
<evidence type="ECO:0000256" key="2">
    <source>
        <dbReference type="ARBA" id="ARBA00022801"/>
    </source>
</evidence>
<evidence type="ECO:0000313" key="5">
    <source>
        <dbReference type="EMBL" id="SNS99538.1"/>
    </source>
</evidence>
<dbReference type="EMBL" id="FZOU01000003">
    <property type="protein sequence ID" value="SNS99538.1"/>
    <property type="molecule type" value="Genomic_DNA"/>
</dbReference>
<evidence type="ECO:0000256" key="1">
    <source>
        <dbReference type="ARBA" id="ARBA00022729"/>
    </source>
</evidence>
<gene>
    <name evidence="5" type="ORF">SAMN05421770_103387</name>
</gene>
<name>A0A239J245_9BACT</name>
<proteinExistence type="predicted"/>
<evidence type="ECO:0000259" key="4">
    <source>
        <dbReference type="Pfam" id="PF22666"/>
    </source>
</evidence>
<accession>A0A239J245</accession>
<protein>
    <submittedName>
        <fullName evidence="5">Glycosyl hydrolases family 2, sugar binding domain</fullName>
    </submittedName>
</protein>
<evidence type="ECO:0000313" key="6">
    <source>
        <dbReference type="Proteomes" id="UP000198356"/>
    </source>
</evidence>
<feature type="domain" description="Beta-mannosidase-like galactose-binding" evidence="4">
    <location>
        <begin position="961"/>
        <end position="1036"/>
    </location>
</feature>
<dbReference type="SUPFAM" id="SSF49785">
    <property type="entry name" value="Galactose-binding domain-like"/>
    <property type="match status" value="2"/>
</dbReference>
<organism evidence="5 6">
    <name type="scientific">Granulicella rosea</name>
    <dbReference type="NCBI Taxonomy" id="474952"/>
    <lineage>
        <taxon>Bacteria</taxon>
        <taxon>Pseudomonadati</taxon>
        <taxon>Acidobacteriota</taxon>
        <taxon>Terriglobia</taxon>
        <taxon>Terriglobales</taxon>
        <taxon>Acidobacteriaceae</taxon>
        <taxon>Granulicella</taxon>
    </lineage>
</organism>